<name>A0A2M6NZG3_9BACT</name>
<comment type="caution">
    <text evidence="2">The sequence shown here is derived from an EMBL/GenBank/DDBJ whole genome shotgun (WGS) entry which is preliminary data.</text>
</comment>
<dbReference type="GO" id="GO:0016757">
    <property type="term" value="F:glycosyltransferase activity"/>
    <property type="evidence" value="ECO:0007669"/>
    <property type="project" value="InterPro"/>
</dbReference>
<evidence type="ECO:0000313" key="2">
    <source>
        <dbReference type="EMBL" id="PIR76863.1"/>
    </source>
</evidence>
<dbReference type="AlphaFoldDB" id="A0A2M6NZG3"/>
<reference evidence="3" key="1">
    <citation type="submission" date="2017-09" db="EMBL/GenBank/DDBJ databases">
        <title>Depth-based differentiation of microbial function through sediment-hosted aquifers and enrichment of novel symbionts in the deep terrestrial subsurface.</title>
        <authorList>
            <person name="Probst A.J."/>
            <person name="Ladd B."/>
            <person name="Jarett J.K."/>
            <person name="Geller-Mcgrath D.E."/>
            <person name="Sieber C.M.K."/>
            <person name="Emerson J.B."/>
            <person name="Anantharaman K."/>
            <person name="Thomas B.C."/>
            <person name="Malmstrom R."/>
            <person name="Stieglmeier M."/>
            <person name="Klingl A."/>
            <person name="Woyke T."/>
            <person name="Ryan C.M."/>
            <person name="Banfield J.F."/>
        </authorList>
    </citation>
    <scope>NUCLEOTIDE SEQUENCE [LARGE SCALE GENOMIC DNA]</scope>
</reference>
<gene>
    <name evidence="2" type="ORF">COU30_05595</name>
</gene>
<accession>A0A2M6NZG3</accession>
<dbReference type="Pfam" id="PF00534">
    <property type="entry name" value="Glycos_transf_1"/>
    <property type="match status" value="1"/>
</dbReference>
<evidence type="ECO:0000313" key="3">
    <source>
        <dbReference type="Proteomes" id="UP000228528"/>
    </source>
</evidence>
<dbReference type="EMBL" id="PFBW01000232">
    <property type="protein sequence ID" value="PIR76863.1"/>
    <property type="molecule type" value="Genomic_DNA"/>
</dbReference>
<dbReference type="Proteomes" id="UP000228528">
    <property type="component" value="Unassembled WGS sequence"/>
</dbReference>
<sequence>MNILYIANSRIPTEKAHGLQIVKTIEAFIRAGENVRLLLPRRRNHITDGYRSFYHVEDNIPMTFVPNVFSFLETPFHKMYFFLQRVSFTIFAFFYGLFGKYDVIYSRELTVCFLLSIFGKMVVFEDHEPKKRFRSLYFLFVRNITKKVVVAENLLSLYKQHDVPLDAILVAPNGVDVKEFEGVSRDVRVWQSAFSFSEKRPVVLYVGHFYKWKGIYTLIDAAAFIDANVCLIGGIPQDRELVEKYIEEKGINNVYVHPFVKHHDIIRFIKSADVLVLPNTAKEERSASYTTPIKLFEYMVSGVPIVASDIESFSAYLVDEKNALLCSPDDSVDLAKKVTTLLTDNFLGKTISLAAYEKGCSFSWDSRASRILSFIRS</sequence>
<dbReference type="PANTHER" id="PTHR12526">
    <property type="entry name" value="GLYCOSYLTRANSFERASE"/>
    <property type="match status" value="1"/>
</dbReference>
<evidence type="ECO:0000259" key="1">
    <source>
        <dbReference type="Pfam" id="PF00534"/>
    </source>
</evidence>
<protein>
    <recommendedName>
        <fullName evidence="1">Glycosyl transferase family 1 domain-containing protein</fullName>
    </recommendedName>
</protein>
<dbReference type="Gene3D" id="3.40.50.2000">
    <property type="entry name" value="Glycogen Phosphorylase B"/>
    <property type="match status" value="2"/>
</dbReference>
<dbReference type="InterPro" id="IPR001296">
    <property type="entry name" value="Glyco_trans_1"/>
</dbReference>
<organism evidence="2 3">
    <name type="scientific">Candidatus Magasanikbacteria bacterium CG10_big_fil_rev_8_21_14_0_10_38_6</name>
    <dbReference type="NCBI Taxonomy" id="1974647"/>
    <lineage>
        <taxon>Bacteria</taxon>
        <taxon>Candidatus Magasanikiibacteriota</taxon>
    </lineage>
</organism>
<proteinExistence type="predicted"/>
<dbReference type="SUPFAM" id="SSF53756">
    <property type="entry name" value="UDP-Glycosyltransferase/glycogen phosphorylase"/>
    <property type="match status" value="1"/>
</dbReference>
<feature type="domain" description="Glycosyl transferase family 1" evidence="1">
    <location>
        <begin position="193"/>
        <end position="347"/>
    </location>
</feature>